<dbReference type="Pfam" id="PF13679">
    <property type="entry name" value="Methyltransf_32"/>
    <property type="match status" value="1"/>
</dbReference>
<accession>A0A182NHJ1</accession>
<name>A0A182NHJ1_9DIPT</name>
<proteinExistence type="predicted"/>
<dbReference type="InterPro" id="IPR029063">
    <property type="entry name" value="SAM-dependent_MTases_sf"/>
</dbReference>
<dbReference type="VEuPathDB" id="VectorBase:ADIR007114"/>
<dbReference type="InterPro" id="IPR052220">
    <property type="entry name" value="METTL25"/>
</dbReference>
<feature type="domain" description="Methyltransferase" evidence="1">
    <location>
        <begin position="126"/>
        <end position="289"/>
    </location>
</feature>
<protein>
    <submittedName>
        <fullName evidence="2">Methyltranfer_dom domain-containing protein</fullName>
    </submittedName>
</protein>
<evidence type="ECO:0000313" key="2">
    <source>
        <dbReference type="EnsemblMetazoa" id="ADIR007114-PA"/>
    </source>
</evidence>
<reference evidence="3" key="1">
    <citation type="submission" date="2013-03" db="EMBL/GenBank/DDBJ databases">
        <title>The Genome Sequence of Anopheles dirus WRAIR2.</title>
        <authorList>
            <consortium name="The Broad Institute Genomics Platform"/>
            <person name="Neafsey D.E."/>
            <person name="Walton C."/>
            <person name="Walker B."/>
            <person name="Young S.K."/>
            <person name="Zeng Q."/>
            <person name="Gargeya S."/>
            <person name="Fitzgerald M."/>
            <person name="Haas B."/>
            <person name="Abouelleil A."/>
            <person name="Allen A.W."/>
            <person name="Alvarado L."/>
            <person name="Arachchi H.M."/>
            <person name="Berlin A.M."/>
            <person name="Chapman S.B."/>
            <person name="Gainer-Dewar J."/>
            <person name="Goldberg J."/>
            <person name="Griggs A."/>
            <person name="Gujja S."/>
            <person name="Hansen M."/>
            <person name="Howarth C."/>
            <person name="Imamovic A."/>
            <person name="Ireland A."/>
            <person name="Larimer J."/>
            <person name="McCowan C."/>
            <person name="Murphy C."/>
            <person name="Pearson M."/>
            <person name="Poon T.W."/>
            <person name="Priest M."/>
            <person name="Roberts A."/>
            <person name="Saif S."/>
            <person name="Shea T."/>
            <person name="Sisk P."/>
            <person name="Sykes S."/>
            <person name="Wortman J."/>
            <person name="Nusbaum C."/>
            <person name="Birren B."/>
        </authorList>
    </citation>
    <scope>NUCLEOTIDE SEQUENCE [LARGE SCALE GENOMIC DNA]</scope>
    <source>
        <strain evidence="3">WRAIR2</strain>
    </source>
</reference>
<organism evidence="2 3">
    <name type="scientific">Anopheles dirus</name>
    <dbReference type="NCBI Taxonomy" id="7168"/>
    <lineage>
        <taxon>Eukaryota</taxon>
        <taxon>Metazoa</taxon>
        <taxon>Ecdysozoa</taxon>
        <taxon>Arthropoda</taxon>
        <taxon>Hexapoda</taxon>
        <taxon>Insecta</taxon>
        <taxon>Pterygota</taxon>
        <taxon>Neoptera</taxon>
        <taxon>Endopterygota</taxon>
        <taxon>Diptera</taxon>
        <taxon>Nematocera</taxon>
        <taxon>Culicoidea</taxon>
        <taxon>Culicidae</taxon>
        <taxon>Anophelinae</taxon>
        <taxon>Anopheles</taxon>
    </lineage>
</organism>
<dbReference type="SUPFAM" id="SSF53335">
    <property type="entry name" value="S-adenosyl-L-methionine-dependent methyltransferases"/>
    <property type="match status" value="1"/>
</dbReference>
<dbReference type="InterPro" id="IPR025714">
    <property type="entry name" value="Methyltranfer_dom"/>
</dbReference>
<reference evidence="2" key="2">
    <citation type="submission" date="2020-05" db="UniProtKB">
        <authorList>
            <consortium name="EnsemblMetazoa"/>
        </authorList>
    </citation>
    <scope>IDENTIFICATION</scope>
    <source>
        <strain evidence="2">WRAIR2</strain>
    </source>
</reference>
<sequence length="465" mass="53439">MREESIRFQAEIRQKIVEARQIVDIYKPLIDAYIVDFYRLNHWKSLPPSWIRCFASIPIQQLPELLSFECRQKETTVWPLTVLALRSLFRRLVHTRSREATQTHQTNPNCVYQQHAALFQKSVKLKKRHEIELFALDCSNELLGGSSSRTLVDIGAGQGNLARTLAYGFGFRLCCLEQNESFVRVARQKDAELWRRLAKIDPTLHDTVIHPVHLHEKVNLEAIDPVAFVQLLRDALNFEKEQQPDSDLQFGLIGLHPCGDLAPSLLRLFLACPECHFVKLVCCCYMKLSGVGIVAKDYGFPLSEFGRKTNLSLSYEAREIACHAIEQYREKLGADYHELKIHAYRAAIECIIVRMRPDLQHAGLKSGIRATDVSFAEYCERAVTGLGIVVPSDETHSYETRDNLDRWEEVVKFYTLRLMFAPLVETIVLYDRLLFLLEKGANARIDVLFDPYLSPRNHVITAVKR</sequence>
<evidence type="ECO:0000313" key="3">
    <source>
        <dbReference type="Proteomes" id="UP000075884"/>
    </source>
</evidence>
<dbReference type="PANTHER" id="PTHR12496">
    <property type="entry name" value="CGI-41 METHYLTRANSFERASE"/>
    <property type="match status" value="1"/>
</dbReference>
<dbReference type="PANTHER" id="PTHR12496:SF2">
    <property type="entry name" value="METHYLTRANSFERASE-LIKE PROTEIN 25B"/>
    <property type="match status" value="1"/>
</dbReference>
<evidence type="ECO:0000259" key="1">
    <source>
        <dbReference type="Pfam" id="PF13679"/>
    </source>
</evidence>
<dbReference type="Gene3D" id="3.40.50.150">
    <property type="entry name" value="Vaccinia Virus protein VP39"/>
    <property type="match status" value="1"/>
</dbReference>
<keyword evidence="3" id="KW-1185">Reference proteome</keyword>
<dbReference type="STRING" id="7168.A0A182NHJ1"/>
<dbReference type="Proteomes" id="UP000075884">
    <property type="component" value="Unassembled WGS sequence"/>
</dbReference>
<dbReference type="EnsemblMetazoa" id="ADIR007114-RA">
    <property type="protein sequence ID" value="ADIR007114-PA"/>
    <property type="gene ID" value="ADIR007114"/>
</dbReference>
<dbReference type="AlphaFoldDB" id="A0A182NHJ1"/>